<gene>
    <name evidence="3" type="ORF">SAMN04487900_103165</name>
</gene>
<dbReference type="AlphaFoldDB" id="A0A1H0EH84"/>
<keyword evidence="1" id="KW-0812">Transmembrane</keyword>
<dbReference type="RefSeq" id="WP_091852075.1">
    <property type="nucleotide sequence ID" value="NZ_FNIW01000003.1"/>
</dbReference>
<reference evidence="4" key="1">
    <citation type="submission" date="2016-10" db="EMBL/GenBank/DDBJ databases">
        <authorList>
            <person name="de Groot N.N."/>
        </authorList>
    </citation>
    <scope>NUCLEOTIDE SEQUENCE [LARGE SCALE GENOMIC DNA]</scope>
    <source>
        <strain evidence="4">BP1-145</strain>
    </source>
</reference>
<keyword evidence="1" id="KW-1133">Transmembrane helix</keyword>
<organism evidence="3 4">
    <name type="scientific">Prevotella communis</name>
    <dbReference type="NCBI Taxonomy" id="2913614"/>
    <lineage>
        <taxon>Bacteria</taxon>
        <taxon>Pseudomonadati</taxon>
        <taxon>Bacteroidota</taxon>
        <taxon>Bacteroidia</taxon>
        <taxon>Bacteroidales</taxon>
        <taxon>Prevotellaceae</taxon>
        <taxon>Prevotella</taxon>
    </lineage>
</organism>
<name>A0A1H0EH84_9BACT</name>
<feature type="transmembrane region" description="Helical" evidence="1">
    <location>
        <begin position="359"/>
        <end position="378"/>
    </location>
</feature>
<evidence type="ECO:0000259" key="2">
    <source>
        <dbReference type="Pfam" id="PF05226"/>
    </source>
</evidence>
<accession>A0A1H0EH84</accession>
<comment type="caution">
    <text evidence="3">The sequence shown here is derived from an EMBL/GenBank/DDBJ whole genome shotgun (WGS) entry which is preliminary data.</text>
</comment>
<dbReference type="Pfam" id="PF05226">
    <property type="entry name" value="CHASE2"/>
    <property type="match status" value="1"/>
</dbReference>
<feature type="transmembrane region" description="Helical" evidence="1">
    <location>
        <begin position="335"/>
        <end position="353"/>
    </location>
</feature>
<dbReference type="Proteomes" id="UP000199134">
    <property type="component" value="Unassembled WGS sequence"/>
</dbReference>
<sequence>MKKKLISYLRNKKRHLIVATLMAIFAITVGYWTMNWSVTLSSEKANLQLLEYIRQQIFGANISHASDSILMVDVHYDKVMVPEHKKSADGTQLELGQVPVTDRDKLLRLLKQLQLKKDYRYVILDVRLEESTSQSEDSALWQTISEMPRLVLANPVGTQIASPILNKKTAAAQYQTALWETDFVKYPFYADTIPSMALTMYREITGHDIQRQGPLWMDGYQLSRRSILLTWDFSDYRERFYLGDLLEELGEGDEEDWAGNPSGKYILIGDFEDDIHPTFLGEIPGTLLIYNAFSSLLHKRHVLSLSFLFLLFCIYFALAWLTLSHNSRFKWICSFLGYTGFLFIVSIITYLAFNEVYDILITALLFTGLNKIVGMTNSRNKIKQYLVRIKKHFSK</sequence>
<evidence type="ECO:0000313" key="3">
    <source>
        <dbReference type="EMBL" id="SDN81784.1"/>
    </source>
</evidence>
<proteinExistence type="predicted"/>
<feature type="transmembrane region" description="Helical" evidence="1">
    <location>
        <begin position="302"/>
        <end position="323"/>
    </location>
</feature>
<dbReference type="EMBL" id="FNIW01000003">
    <property type="protein sequence ID" value="SDN81784.1"/>
    <property type="molecule type" value="Genomic_DNA"/>
</dbReference>
<feature type="domain" description="CHASE2" evidence="2">
    <location>
        <begin position="92"/>
        <end position="304"/>
    </location>
</feature>
<dbReference type="InterPro" id="IPR007890">
    <property type="entry name" value="CHASE2"/>
</dbReference>
<protein>
    <recommendedName>
        <fullName evidence="2">CHASE2 domain-containing protein</fullName>
    </recommendedName>
</protein>
<feature type="transmembrane region" description="Helical" evidence="1">
    <location>
        <begin position="16"/>
        <end position="34"/>
    </location>
</feature>
<evidence type="ECO:0000256" key="1">
    <source>
        <dbReference type="SAM" id="Phobius"/>
    </source>
</evidence>
<keyword evidence="1" id="KW-0472">Membrane</keyword>
<dbReference type="OrthoDB" id="1064729at2"/>
<evidence type="ECO:0000313" key="4">
    <source>
        <dbReference type="Proteomes" id="UP000199134"/>
    </source>
</evidence>